<organism evidence="1 2">
    <name type="scientific">Flavobacterium circumlabens</name>
    <dbReference type="NCBI Taxonomy" id="2133765"/>
    <lineage>
        <taxon>Bacteria</taxon>
        <taxon>Pseudomonadati</taxon>
        <taxon>Bacteroidota</taxon>
        <taxon>Flavobacteriia</taxon>
        <taxon>Flavobacteriales</taxon>
        <taxon>Flavobacteriaceae</taxon>
        <taxon>Flavobacterium</taxon>
    </lineage>
</organism>
<evidence type="ECO:0000313" key="1">
    <source>
        <dbReference type="EMBL" id="TEB41555.1"/>
    </source>
</evidence>
<dbReference type="Proteomes" id="UP000298340">
    <property type="component" value="Unassembled WGS sequence"/>
</dbReference>
<dbReference type="EMBL" id="QWDN01000126">
    <property type="protein sequence ID" value="TEB41555.1"/>
    <property type="molecule type" value="Genomic_DNA"/>
</dbReference>
<evidence type="ECO:0008006" key="3">
    <source>
        <dbReference type="Google" id="ProtNLM"/>
    </source>
</evidence>
<name>A0A4Y7U554_9FLAO</name>
<dbReference type="RefSeq" id="WP_134092290.1">
    <property type="nucleotide sequence ID" value="NZ_QWDN01000126.1"/>
</dbReference>
<reference evidence="1 2" key="1">
    <citation type="journal article" date="2018" name="Syst. Appl. Microbiol.">
        <title>Flavobacterium circumlabens sp. nov. and Flavobacterium cupreum sp. nov., two psychrotrophic species isolated from Antarctic environmental samples.</title>
        <authorList>
            <person name="Kralova S."/>
            <person name="Busse H.J."/>
            <person name="Svec P."/>
            <person name="Maslanova I."/>
            <person name="Stankova E."/>
            <person name="Bartak M."/>
            <person name="Sedlacek I."/>
        </authorList>
    </citation>
    <scope>NUCLEOTIDE SEQUENCE [LARGE SCALE GENOMIC DNA]</scope>
    <source>
        <strain evidence="1 2">CCM 8828</strain>
    </source>
</reference>
<sequence length="95" mass="10903">MSKNALYTLYDNLPKAQQIASNLLEENQLKMHLGGLLGSAVSFVIRSVFKKTELPFLIVLDNKEEAAYYLNDLEQMIGEQDVLFYPASFRRPYQV</sequence>
<protein>
    <recommendedName>
        <fullName evidence="3">Transcription-repair coupling factor</fullName>
    </recommendedName>
</protein>
<dbReference type="InterPro" id="IPR027417">
    <property type="entry name" value="P-loop_NTPase"/>
</dbReference>
<dbReference type="SUPFAM" id="SSF52540">
    <property type="entry name" value="P-loop containing nucleoside triphosphate hydrolases"/>
    <property type="match status" value="1"/>
</dbReference>
<gene>
    <name evidence="1" type="ORF">D0809_24940</name>
</gene>
<comment type="caution">
    <text evidence="1">The sequence shown here is derived from an EMBL/GenBank/DDBJ whole genome shotgun (WGS) entry which is preliminary data.</text>
</comment>
<evidence type="ECO:0000313" key="2">
    <source>
        <dbReference type="Proteomes" id="UP000298340"/>
    </source>
</evidence>
<proteinExistence type="predicted"/>
<dbReference type="AlphaFoldDB" id="A0A4Y7U554"/>
<feature type="non-terminal residue" evidence="1">
    <location>
        <position position="95"/>
    </location>
</feature>
<dbReference type="Gene3D" id="3.40.50.300">
    <property type="entry name" value="P-loop containing nucleotide triphosphate hydrolases"/>
    <property type="match status" value="1"/>
</dbReference>
<accession>A0A4Y7U554</accession>